<proteinExistence type="predicted"/>
<reference evidence="1 2" key="1">
    <citation type="submission" date="2016-01" db="EMBL/GenBank/DDBJ databases">
        <title>Draft Genome Sequences of Seven Thermophilic Sporeformers Isolated from Foods.</title>
        <authorList>
            <person name="Berendsen E.M."/>
            <person name="Wells-Bennik M.H."/>
            <person name="Krawcyk A.O."/>
            <person name="De Jong A."/>
            <person name="Holsappel S."/>
            <person name="Eijlander R.T."/>
            <person name="Kuipers O.P."/>
        </authorList>
    </citation>
    <scope>NUCLEOTIDE SEQUENCE [LARGE SCALE GENOMIC DNA]</scope>
    <source>
        <strain evidence="1 2">B4109</strain>
    </source>
</reference>
<comment type="caution">
    <text evidence="1">The sequence shown here is derived from an EMBL/GenBank/DDBJ whole genome shotgun (WGS) entry which is preliminary data.</text>
</comment>
<organism evidence="1 2">
    <name type="scientific">Geobacillus stearothermophilus</name>
    <name type="common">Bacillus stearothermophilus</name>
    <dbReference type="NCBI Taxonomy" id="1422"/>
    <lineage>
        <taxon>Bacteria</taxon>
        <taxon>Bacillati</taxon>
        <taxon>Bacillota</taxon>
        <taxon>Bacilli</taxon>
        <taxon>Bacillales</taxon>
        <taxon>Anoxybacillaceae</taxon>
        <taxon>Geobacillus</taxon>
    </lineage>
</organism>
<dbReference type="EMBL" id="LQYV01000016">
    <property type="protein sequence ID" value="KYD29097.1"/>
    <property type="molecule type" value="Genomic_DNA"/>
</dbReference>
<dbReference type="AlphaFoldDB" id="A0A150MX84"/>
<protein>
    <submittedName>
        <fullName evidence="1">Uncharacterized protein</fullName>
    </submittedName>
</protein>
<gene>
    <name evidence="1" type="ORF">B4109_1718</name>
</gene>
<accession>A0A150MX84</accession>
<name>A0A150MX84_GEOSE</name>
<sequence>MLGVWLCGGPLLFLMFQKVKIIDWLACQNSLFCYCYDF</sequence>
<evidence type="ECO:0000313" key="1">
    <source>
        <dbReference type="EMBL" id="KYD29097.1"/>
    </source>
</evidence>
<dbReference type="Proteomes" id="UP000075424">
    <property type="component" value="Unassembled WGS sequence"/>
</dbReference>
<evidence type="ECO:0000313" key="2">
    <source>
        <dbReference type="Proteomes" id="UP000075424"/>
    </source>
</evidence>
<dbReference type="PATRIC" id="fig|1422.18.peg.963"/>